<organism evidence="1 2">
    <name type="scientific">Gallibacterium genomosp. 3</name>
    <dbReference type="NCBI Taxonomy" id="505345"/>
    <lineage>
        <taxon>Bacteria</taxon>
        <taxon>Pseudomonadati</taxon>
        <taxon>Pseudomonadota</taxon>
        <taxon>Gammaproteobacteria</taxon>
        <taxon>Pasteurellales</taxon>
        <taxon>Pasteurellaceae</taxon>
        <taxon>Gallibacterium</taxon>
    </lineage>
</organism>
<name>A0A1A7PTM1_9PAST</name>
<dbReference type="AlphaFoldDB" id="A0A1A7PTM1"/>
<sequence>MCNQQNKLSDWLAHSMSENDLNVAESIFKAIDKFGLEGAKAEVAFERARRNLWLAYQRKAELCTNKEE</sequence>
<dbReference type="EMBL" id="JTJR01000002">
    <property type="protein sequence ID" value="OBX05923.1"/>
    <property type="molecule type" value="Genomic_DNA"/>
</dbReference>
<dbReference type="Proteomes" id="UP000092626">
    <property type="component" value="Unassembled WGS sequence"/>
</dbReference>
<accession>A0A1A7PTM1</accession>
<protein>
    <submittedName>
        <fullName evidence="1">Uncharacterized protein</fullName>
    </submittedName>
</protein>
<reference evidence="1 2" key="1">
    <citation type="submission" date="2014-11" db="EMBL/GenBank/DDBJ databases">
        <title>Pan-genome of Gallibacterium spp.</title>
        <authorList>
            <person name="Kudirkiene E."/>
            <person name="Bojesen A.M."/>
        </authorList>
    </citation>
    <scope>NUCLEOTIDE SEQUENCE [LARGE SCALE GENOMIC DNA]</scope>
    <source>
        <strain evidence="1 2">59/S3/89</strain>
    </source>
</reference>
<dbReference type="RefSeq" id="WP_065236468.1">
    <property type="nucleotide sequence ID" value="NZ_JTJR01000002.1"/>
</dbReference>
<proteinExistence type="predicted"/>
<comment type="caution">
    <text evidence="1">The sequence shown here is derived from an EMBL/GenBank/DDBJ whole genome shotgun (WGS) entry which is preliminary data.</text>
</comment>
<evidence type="ECO:0000313" key="1">
    <source>
        <dbReference type="EMBL" id="OBX05923.1"/>
    </source>
</evidence>
<gene>
    <name evidence="1" type="ORF">QV06_00530</name>
</gene>
<evidence type="ECO:0000313" key="2">
    <source>
        <dbReference type="Proteomes" id="UP000092626"/>
    </source>
</evidence>